<keyword evidence="2" id="KW-1185">Reference proteome</keyword>
<name>A0AC60NS67_IXOPE</name>
<protein>
    <submittedName>
        <fullName evidence="1">Uncharacterized protein</fullName>
    </submittedName>
</protein>
<sequence length="258" mass="28481">MSENFEGKVALVTGGAMGLGKAITKLLLSEGCRVAVADMNQLAGEKTQQEFQAIYGADRIKFIICDVTDDEAFEDCFREVKRIFGRLDITVNNAGFAVESRWRKIFEINTMAVYFGTLLALKYMGKDHGGDGGFVINIASIAGLVVCPVIPAYNASKYGVIGLTRAFGTDFYYSRTGVKVSCLCPEPIETDLWRGISNFCQEIKVNSPYITENYGKQIQKAENVAKGVTKLIRDERNGAALLSLYDEGLVYHEFTTVR</sequence>
<proteinExistence type="predicted"/>
<evidence type="ECO:0000313" key="2">
    <source>
        <dbReference type="Proteomes" id="UP000805193"/>
    </source>
</evidence>
<dbReference type="Proteomes" id="UP000805193">
    <property type="component" value="Unassembled WGS sequence"/>
</dbReference>
<organism evidence="1 2">
    <name type="scientific">Ixodes persulcatus</name>
    <name type="common">Taiga tick</name>
    <dbReference type="NCBI Taxonomy" id="34615"/>
    <lineage>
        <taxon>Eukaryota</taxon>
        <taxon>Metazoa</taxon>
        <taxon>Ecdysozoa</taxon>
        <taxon>Arthropoda</taxon>
        <taxon>Chelicerata</taxon>
        <taxon>Arachnida</taxon>
        <taxon>Acari</taxon>
        <taxon>Parasitiformes</taxon>
        <taxon>Ixodida</taxon>
        <taxon>Ixodoidea</taxon>
        <taxon>Ixodidae</taxon>
        <taxon>Ixodinae</taxon>
        <taxon>Ixodes</taxon>
    </lineage>
</organism>
<reference evidence="1 2" key="1">
    <citation type="journal article" date="2020" name="Cell">
        <title>Large-Scale Comparative Analyses of Tick Genomes Elucidate Their Genetic Diversity and Vector Capacities.</title>
        <authorList>
            <consortium name="Tick Genome and Microbiome Consortium (TIGMIC)"/>
            <person name="Jia N."/>
            <person name="Wang J."/>
            <person name="Shi W."/>
            <person name="Du L."/>
            <person name="Sun Y."/>
            <person name="Zhan W."/>
            <person name="Jiang J.F."/>
            <person name="Wang Q."/>
            <person name="Zhang B."/>
            <person name="Ji P."/>
            <person name="Bell-Sakyi L."/>
            <person name="Cui X.M."/>
            <person name="Yuan T.T."/>
            <person name="Jiang B.G."/>
            <person name="Yang W.F."/>
            <person name="Lam T.T."/>
            <person name="Chang Q.C."/>
            <person name="Ding S.J."/>
            <person name="Wang X.J."/>
            <person name="Zhu J.G."/>
            <person name="Ruan X.D."/>
            <person name="Zhao L."/>
            <person name="Wei J.T."/>
            <person name="Ye R.Z."/>
            <person name="Que T.C."/>
            <person name="Du C.H."/>
            <person name="Zhou Y.H."/>
            <person name="Cheng J.X."/>
            <person name="Dai P.F."/>
            <person name="Guo W.B."/>
            <person name="Han X.H."/>
            <person name="Huang E.J."/>
            <person name="Li L.F."/>
            <person name="Wei W."/>
            <person name="Gao Y.C."/>
            <person name="Liu J.Z."/>
            <person name="Shao H.Z."/>
            <person name="Wang X."/>
            <person name="Wang C.C."/>
            <person name="Yang T.C."/>
            <person name="Huo Q.B."/>
            <person name="Li W."/>
            <person name="Chen H.Y."/>
            <person name="Chen S.E."/>
            <person name="Zhou L.G."/>
            <person name="Ni X.B."/>
            <person name="Tian J.H."/>
            <person name="Sheng Y."/>
            <person name="Liu T."/>
            <person name="Pan Y.S."/>
            <person name="Xia L.Y."/>
            <person name="Li J."/>
            <person name="Zhao F."/>
            <person name="Cao W.C."/>
        </authorList>
    </citation>
    <scope>NUCLEOTIDE SEQUENCE [LARGE SCALE GENOMIC DNA]</scope>
    <source>
        <strain evidence="1">Iper-2018</strain>
    </source>
</reference>
<comment type="caution">
    <text evidence="1">The sequence shown here is derived from an EMBL/GenBank/DDBJ whole genome shotgun (WGS) entry which is preliminary data.</text>
</comment>
<evidence type="ECO:0000313" key="1">
    <source>
        <dbReference type="EMBL" id="KAG0409984.1"/>
    </source>
</evidence>
<dbReference type="EMBL" id="JABSTQ010011569">
    <property type="protein sequence ID" value="KAG0409984.1"/>
    <property type="molecule type" value="Genomic_DNA"/>
</dbReference>
<accession>A0AC60NS67</accession>
<gene>
    <name evidence="1" type="ORF">HPB47_012909</name>
</gene>